<dbReference type="InParanoid" id="A0A1D2VC97"/>
<evidence type="ECO:0000313" key="4">
    <source>
        <dbReference type="Proteomes" id="UP000095038"/>
    </source>
</evidence>
<evidence type="ECO:0000313" key="3">
    <source>
        <dbReference type="EMBL" id="ODV59239.1"/>
    </source>
</evidence>
<feature type="transmembrane region" description="Helical" evidence="2">
    <location>
        <begin position="52"/>
        <end position="74"/>
    </location>
</feature>
<feature type="compositionally biased region" description="Polar residues" evidence="1">
    <location>
        <begin position="241"/>
        <end position="261"/>
    </location>
</feature>
<keyword evidence="2" id="KW-1133">Transmembrane helix</keyword>
<proteinExistence type="predicted"/>
<accession>A0A1D2VC97</accession>
<evidence type="ECO:0000256" key="2">
    <source>
        <dbReference type="SAM" id="Phobius"/>
    </source>
</evidence>
<sequence length="298" mass="34290">MVEVGQRILQSDSIGSNDVAQEALRKAIAFYDIEKTLTVDERVTLARVYAKVASYTVGFGWAGFIGGFSSPFALKYFRTGSAKGANLKVGILIGLFNMMFSGNYGARYCRRLELQNYPEDAKIHKIIKHLPPYGAFGWKKYYERTIEDPSSVIKDPRRLYDKNFRKSTFLNNDDMLGLKRNTKSFDEPHKVFSKEALNEKYKHIDQSDIAKLGLSISEDRLSNAGDSEDNSLTSWERIRKSNNSPTQEESSWNKLRNQQQSVRKDSTDSSEILEYEKILQQEEKFIKEQIEKNDDKWS</sequence>
<feature type="region of interest" description="Disordered" evidence="1">
    <location>
        <begin position="220"/>
        <end position="270"/>
    </location>
</feature>
<dbReference type="RefSeq" id="XP_020045546.1">
    <property type="nucleotide sequence ID" value="XM_020195206.1"/>
</dbReference>
<dbReference type="FunCoup" id="A0A1D2VC97">
    <property type="interactions" value="53"/>
</dbReference>
<reference evidence="4" key="1">
    <citation type="submission" date="2016-05" db="EMBL/GenBank/DDBJ databases">
        <title>Comparative genomics of biotechnologically important yeasts.</title>
        <authorList>
            <consortium name="DOE Joint Genome Institute"/>
            <person name="Riley R."/>
            <person name="Haridas S."/>
            <person name="Wolfe K.H."/>
            <person name="Lopes M.R."/>
            <person name="Hittinger C.T."/>
            <person name="Goker M."/>
            <person name="Salamov A."/>
            <person name="Wisecaver J."/>
            <person name="Long T.M."/>
            <person name="Aerts A.L."/>
            <person name="Barry K."/>
            <person name="Choi C."/>
            <person name="Clum A."/>
            <person name="Coughlan A.Y."/>
            <person name="Deshpande S."/>
            <person name="Douglass A.P."/>
            <person name="Hanson S.J."/>
            <person name="Klenk H.-P."/>
            <person name="Labutti K."/>
            <person name="Lapidus A."/>
            <person name="Lindquist E."/>
            <person name="Lipzen A."/>
            <person name="Meier-Kolthoff J.P."/>
            <person name="Ohm R.A."/>
            <person name="Otillar R.P."/>
            <person name="Pangilinan J."/>
            <person name="Peng Y."/>
            <person name="Rokas A."/>
            <person name="Rosa C.A."/>
            <person name="Scheuner C."/>
            <person name="Sibirny A.A."/>
            <person name="Slot J.C."/>
            <person name="Stielow J.B."/>
            <person name="Sun H."/>
            <person name="Kurtzman C.P."/>
            <person name="Blackwell M."/>
            <person name="Grigoriev I.V."/>
            <person name="Jeffries T.W."/>
        </authorList>
    </citation>
    <scope>NUCLEOTIDE SEQUENCE [LARGE SCALE GENOMIC DNA]</scope>
    <source>
        <strain evidence="4">DSM 1968</strain>
    </source>
</reference>
<dbReference type="OrthoDB" id="4036490at2759"/>
<feature type="transmembrane region" description="Helical" evidence="2">
    <location>
        <begin position="86"/>
        <end position="106"/>
    </location>
</feature>
<dbReference type="EMBL" id="KV454487">
    <property type="protein sequence ID" value="ODV59239.1"/>
    <property type="molecule type" value="Genomic_DNA"/>
</dbReference>
<dbReference type="Proteomes" id="UP000095038">
    <property type="component" value="Unassembled WGS sequence"/>
</dbReference>
<gene>
    <name evidence="3" type="ORF">ASCRUDRAFT_9634</name>
</gene>
<dbReference type="GeneID" id="30968842"/>
<keyword evidence="2" id="KW-0812">Transmembrane</keyword>
<keyword evidence="2" id="KW-0472">Membrane</keyword>
<protein>
    <submittedName>
        <fullName evidence="3">Uncharacterized protein</fullName>
    </submittedName>
</protein>
<evidence type="ECO:0000256" key="1">
    <source>
        <dbReference type="SAM" id="MobiDB-lite"/>
    </source>
</evidence>
<dbReference type="Pfam" id="PF07954">
    <property type="entry name" value="DUF1689"/>
    <property type="match status" value="1"/>
</dbReference>
<keyword evidence="4" id="KW-1185">Reference proteome</keyword>
<name>A0A1D2VC97_9ASCO</name>
<dbReference type="InterPro" id="IPR012470">
    <property type="entry name" value="Pup1-like"/>
</dbReference>
<dbReference type="AlphaFoldDB" id="A0A1D2VC97"/>
<organism evidence="3 4">
    <name type="scientific">Ascoidea rubescens DSM 1968</name>
    <dbReference type="NCBI Taxonomy" id="1344418"/>
    <lineage>
        <taxon>Eukaryota</taxon>
        <taxon>Fungi</taxon>
        <taxon>Dikarya</taxon>
        <taxon>Ascomycota</taxon>
        <taxon>Saccharomycotina</taxon>
        <taxon>Saccharomycetes</taxon>
        <taxon>Ascoideaceae</taxon>
        <taxon>Ascoidea</taxon>
    </lineage>
</organism>